<dbReference type="Proteomes" id="UP000003075">
    <property type="component" value="Unassembled WGS sequence"/>
</dbReference>
<protein>
    <submittedName>
        <fullName evidence="1">Uncharacterized protein</fullName>
    </submittedName>
</protein>
<organism evidence="1 2">
    <name type="scientific">Oenococcus oeni AWRIB429</name>
    <dbReference type="NCBI Taxonomy" id="655225"/>
    <lineage>
        <taxon>Bacteria</taxon>
        <taxon>Bacillati</taxon>
        <taxon>Bacillota</taxon>
        <taxon>Bacilli</taxon>
        <taxon>Lactobacillales</taxon>
        <taxon>Lactobacillaceae</taxon>
        <taxon>Oenococcus</taxon>
    </lineage>
</organism>
<sequence>MQVFILTIFLKLDYENLTKIFPSESLQWISCLIVLSESGFPFNNLNLF</sequence>
<evidence type="ECO:0000313" key="2">
    <source>
        <dbReference type="Proteomes" id="UP000003075"/>
    </source>
</evidence>
<reference evidence="1 2" key="1">
    <citation type="journal article" date="2010" name="Appl. Microbiol. Biotechnol.">
        <title>Genotypic diversity in Oenococcus oeni by high-density microarray comparative genome hybridization and whole genome sequencing.</title>
        <authorList>
            <person name="Borneman A.R."/>
            <person name="Bartowsky E.J."/>
            <person name="McCarthy J."/>
            <person name="Chambers P.J."/>
        </authorList>
    </citation>
    <scope>NUCLEOTIDE SEQUENCE [LARGE SCALE GENOMIC DNA]</scope>
    <source>
        <strain evidence="1 2">AWRIB429</strain>
    </source>
</reference>
<gene>
    <name evidence="1" type="ORF">AWRIB429_1425</name>
</gene>
<dbReference type="EMBL" id="ACSE01000027">
    <property type="protein sequence ID" value="EFD88030.1"/>
    <property type="molecule type" value="Genomic_DNA"/>
</dbReference>
<evidence type="ECO:0000313" key="1">
    <source>
        <dbReference type="EMBL" id="EFD88030.1"/>
    </source>
</evidence>
<proteinExistence type="predicted"/>
<dbReference type="AlphaFoldDB" id="D3LAP5"/>
<comment type="caution">
    <text evidence="1">The sequence shown here is derived from an EMBL/GenBank/DDBJ whole genome shotgun (WGS) entry which is preliminary data.</text>
</comment>
<name>D3LAP5_OENOE</name>
<accession>D3LAP5</accession>